<evidence type="ECO:0000313" key="12">
    <source>
        <dbReference type="Proteomes" id="UP000185739"/>
    </source>
</evidence>
<evidence type="ECO:0000313" key="11">
    <source>
        <dbReference type="EMBL" id="APR05030.1"/>
    </source>
</evidence>
<keyword evidence="5 10" id="KW-0067">ATP-binding</keyword>
<dbReference type="InterPro" id="IPR001412">
    <property type="entry name" value="aa-tRNA-synth_I_CS"/>
</dbReference>
<dbReference type="GO" id="GO:0004830">
    <property type="term" value="F:tryptophan-tRNA ligase activity"/>
    <property type="evidence" value="ECO:0007669"/>
    <property type="project" value="UniProtKB-UniRule"/>
</dbReference>
<dbReference type="Gene3D" id="1.10.240.10">
    <property type="entry name" value="Tyrosyl-Transfer RNA Synthetase"/>
    <property type="match status" value="1"/>
</dbReference>
<dbReference type="FunFam" id="1.10.240.10:FF:000005">
    <property type="entry name" value="Tryptophan--tRNA ligase"/>
    <property type="match status" value="1"/>
</dbReference>
<dbReference type="SUPFAM" id="SSF52374">
    <property type="entry name" value="Nucleotidylyl transferase"/>
    <property type="match status" value="1"/>
</dbReference>
<dbReference type="Gene3D" id="3.40.50.620">
    <property type="entry name" value="HUPs"/>
    <property type="match status" value="1"/>
</dbReference>
<gene>
    <name evidence="11" type="ORF">Tchl_2187</name>
</gene>
<evidence type="ECO:0000256" key="6">
    <source>
        <dbReference type="ARBA" id="ARBA00022917"/>
    </source>
</evidence>
<evidence type="ECO:0000256" key="9">
    <source>
        <dbReference type="NCBIfam" id="TIGR00233"/>
    </source>
</evidence>
<evidence type="ECO:0000256" key="4">
    <source>
        <dbReference type="ARBA" id="ARBA00022741"/>
    </source>
</evidence>
<dbReference type="Pfam" id="PF00579">
    <property type="entry name" value="tRNA-synt_1b"/>
    <property type="match status" value="1"/>
</dbReference>
<evidence type="ECO:0000256" key="3">
    <source>
        <dbReference type="ARBA" id="ARBA00022598"/>
    </source>
</evidence>
<dbReference type="EC" id="6.1.1.2" evidence="2 9"/>
<dbReference type="PRINTS" id="PR01039">
    <property type="entry name" value="TRNASYNTHTRP"/>
</dbReference>
<keyword evidence="4 10" id="KW-0547">Nucleotide-binding</keyword>
<keyword evidence="3 10" id="KW-0436">Ligase</keyword>
<evidence type="ECO:0000256" key="7">
    <source>
        <dbReference type="ARBA" id="ARBA00023146"/>
    </source>
</evidence>
<dbReference type="NCBIfam" id="NF008922">
    <property type="entry name" value="PRK12283.1"/>
    <property type="match status" value="1"/>
</dbReference>
<keyword evidence="12" id="KW-1185">Reference proteome</keyword>
<dbReference type="EMBL" id="CP018839">
    <property type="protein sequence ID" value="APR05030.1"/>
    <property type="molecule type" value="Genomic_DNA"/>
</dbReference>
<organism evidence="11 12">
    <name type="scientific">Thauera chlorobenzoica</name>
    <dbReference type="NCBI Taxonomy" id="96773"/>
    <lineage>
        <taxon>Bacteria</taxon>
        <taxon>Pseudomonadati</taxon>
        <taxon>Pseudomonadota</taxon>
        <taxon>Betaproteobacteria</taxon>
        <taxon>Rhodocyclales</taxon>
        <taxon>Zoogloeaceae</taxon>
        <taxon>Thauera</taxon>
    </lineage>
</organism>
<dbReference type="PROSITE" id="PS00178">
    <property type="entry name" value="AA_TRNA_LIGASE_I"/>
    <property type="match status" value="1"/>
</dbReference>
<dbReference type="InterPro" id="IPR002305">
    <property type="entry name" value="aa-tRNA-synth_Ic"/>
</dbReference>
<protein>
    <recommendedName>
        <fullName evidence="2 9">Tryptophan--tRNA ligase</fullName>
        <ecNumber evidence="2 9">6.1.1.2</ecNumber>
    </recommendedName>
</protein>
<name>A0A1L6FEF8_9RHOO</name>
<evidence type="ECO:0000256" key="5">
    <source>
        <dbReference type="ARBA" id="ARBA00022840"/>
    </source>
</evidence>
<dbReference type="NCBIfam" id="TIGR00233">
    <property type="entry name" value="trpS"/>
    <property type="match status" value="1"/>
</dbReference>
<keyword evidence="6 10" id="KW-0648">Protein biosynthesis</keyword>
<evidence type="ECO:0000256" key="10">
    <source>
        <dbReference type="RuleBase" id="RU363036"/>
    </source>
</evidence>
<dbReference type="AlphaFoldDB" id="A0A1L6FEF8"/>
<evidence type="ECO:0000256" key="2">
    <source>
        <dbReference type="ARBA" id="ARBA00013161"/>
    </source>
</evidence>
<dbReference type="GO" id="GO:0005524">
    <property type="term" value="F:ATP binding"/>
    <property type="evidence" value="ECO:0007669"/>
    <property type="project" value="UniProtKB-KW"/>
</dbReference>
<proteinExistence type="inferred from homology"/>
<accession>A0A1L6FEF8</accession>
<comment type="catalytic activity">
    <reaction evidence="8">
        <text>tRNA(Trp) + L-tryptophan + ATP = L-tryptophyl-tRNA(Trp) + AMP + diphosphate + H(+)</text>
        <dbReference type="Rhea" id="RHEA:24080"/>
        <dbReference type="Rhea" id="RHEA-COMP:9671"/>
        <dbReference type="Rhea" id="RHEA-COMP:9705"/>
        <dbReference type="ChEBI" id="CHEBI:15378"/>
        <dbReference type="ChEBI" id="CHEBI:30616"/>
        <dbReference type="ChEBI" id="CHEBI:33019"/>
        <dbReference type="ChEBI" id="CHEBI:57912"/>
        <dbReference type="ChEBI" id="CHEBI:78442"/>
        <dbReference type="ChEBI" id="CHEBI:78535"/>
        <dbReference type="ChEBI" id="CHEBI:456215"/>
        <dbReference type="EC" id="6.1.1.2"/>
    </reaction>
</comment>
<dbReference type="InterPro" id="IPR014729">
    <property type="entry name" value="Rossmann-like_a/b/a_fold"/>
</dbReference>
<dbReference type="PANTHER" id="PTHR43766">
    <property type="entry name" value="TRYPTOPHAN--TRNA LIGASE, MITOCHONDRIAL"/>
    <property type="match status" value="1"/>
</dbReference>
<dbReference type="Proteomes" id="UP000185739">
    <property type="component" value="Chromosome"/>
</dbReference>
<evidence type="ECO:0000256" key="8">
    <source>
        <dbReference type="ARBA" id="ARBA00049929"/>
    </source>
</evidence>
<evidence type="ECO:0000256" key="1">
    <source>
        <dbReference type="ARBA" id="ARBA00005594"/>
    </source>
</evidence>
<dbReference type="KEGG" id="tcl:Tchl_2187"/>
<dbReference type="InterPro" id="IPR050203">
    <property type="entry name" value="Trp-tRNA_synthetase"/>
</dbReference>
<dbReference type="STRING" id="96773.Tchl_2187"/>
<dbReference type="GO" id="GO:0005829">
    <property type="term" value="C:cytosol"/>
    <property type="evidence" value="ECO:0007669"/>
    <property type="project" value="TreeGrafter"/>
</dbReference>
<sequence length="391" mass="44616">MRPSGRLHLGHYHGVLKNWVKLQEEYPCLFFVADWHALTTHYDTPQVIADHVWDMVIDWLAAGVDPAQSTLFIQSRVPEHAELHLLLSMMTPLGWLERVPSWKEQQERLEGRDLSTYGFLGYPLLQSADILLYRADKVPVGEDQVPHVEITREIARRFNHLYGREAGFEDKAKEAVKKLGAKRARLYQELRTRFQQEGDDDALEQAKALLDETQNLSLGDRERLYGYLEGSGKMILVEPETLLTPAARMPGLDGQKMSKSYANTINLREDADSVTRKIRTMQTDPARMRRTDPGDPERCPVWPLHAIYSDEATLAWVQQGCRSAGIGCLECKQPLLEAILDEQEILHERAQPYLDDPALVRSILADGCERARKLAQETMRDVREAMGLDYG</sequence>
<reference evidence="11 12" key="1">
    <citation type="submission" date="2016-12" db="EMBL/GenBank/DDBJ databases">
        <title>Complete genome sequence of Thauera chlorobenzoica, a Betaproteobacterium degrading haloaromatics anaerobically to CO2 and halides.</title>
        <authorList>
            <person name="Goris T."/>
            <person name="Mergelsberg M."/>
            <person name="Boll M."/>
        </authorList>
    </citation>
    <scope>NUCLEOTIDE SEQUENCE [LARGE SCALE GENOMIC DNA]</scope>
    <source>
        <strain evidence="11 12">3CB1</strain>
    </source>
</reference>
<dbReference type="PANTHER" id="PTHR43766:SF1">
    <property type="entry name" value="TRYPTOPHAN--TRNA LIGASE, MITOCHONDRIAL"/>
    <property type="match status" value="1"/>
</dbReference>
<comment type="similarity">
    <text evidence="1 10">Belongs to the class-I aminoacyl-tRNA synthetase family.</text>
</comment>
<dbReference type="InterPro" id="IPR002306">
    <property type="entry name" value="Trp-tRNA-ligase"/>
</dbReference>
<dbReference type="GO" id="GO:0006436">
    <property type="term" value="P:tryptophanyl-tRNA aminoacylation"/>
    <property type="evidence" value="ECO:0007669"/>
    <property type="project" value="UniProtKB-UniRule"/>
</dbReference>
<dbReference type="CDD" id="cd00806">
    <property type="entry name" value="TrpRS_core"/>
    <property type="match status" value="1"/>
</dbReference>
<keyword evidence="7 10" id="KW-0030">Aminoacyl-tRNA synthetase</keyword>